<dbReference type="OrthoDB" id="385588at2157"/>
<feature type="non-terminal residue" evidence="1">
    <location>
        <position position="121"/>
    </location>
</feature>
<name>M0LNT3_9EURY</name>
<comment type="caution">
    <text evidence="1">The sequence shown here is derived from an EMBL/GenBank/DDBJ whole genome shotgun (WGS) entry which is preliminary data.</text>
</comment>
<dbReference type="AlphaFoldDB" id="M0LNT3"/>
<accession>M0LNT3</accession>
<evidence type="ECO:0000313" key="2">
    <source>
        <dbReference type="Proteomes" id="UP000011607"/>
    </source>
</evidence>
<gene>
    <name evidence="1" type="ORF">C446_13534</name>
</gene>
<dbReference type="STRING" id="1227454.C446_13534"/>
<protein>
    <submittedName>
        <fullName evidence="1">Uncharacterized protein</fullName>
    </submittedName>
</protein>
<reference evidence="1 2" key="1">
    <citation type="journal article" date="2014" name="PLoS Genet.">
        <title>Phylogenetically driven sequencing of extremely halophilic archaea reveals strategies for static and dynamic osmo-response.</title>
        <authorList>
            <person name="Becker E.A."/>
            <person name="Seitzer P.M."/>
            <person name="Tritt A."/>
            <person name="Larsen D."/>
            <person name="Krusor M."/>
            <person name="Yao A.I."/>
            <person name="Wu D."/>
            <person name="Madern D."/>
            <person name="Eisen J.A."/>
            <person name="Darling A.E."/>
            <person name="Facciotti M.T."/>
        </authorList>
    </citation>
    <scope>NUCLEOTIDE SEQUENCE [LARGE SCALE GENOMIC DNA]</scope>
    <source>
        <strain evidence="1 2">JCM 10879</strain>
    </source>
</reference>
<proteinExistence type="predicted"/>
<organism evidence="1 2">
    <name type="scientific">Halobiforma nitratireducens JCM 10879</name>
    <dbReference type="NCBI Taxonomy" id="1227454"/>
    <lineage>
        <taxon>Archaea</taxon>
        <taxon>Methanobacteriati</taxon>
        <taxon>Methanobacteriota</taxon>
        <taxon>Stenosarchaea group</taxon>
        <taxon>Halobacteria</taxon>
        <taxon>Halobacteriales</taxon>
        <taxon>Natrialbaceae</taxon>
        <taxon>Halobiforma</taxon>
    </lineage>
</organism>
<dbReference type="RefSeq" id="WP_006673608.1">
    <property type="nucleotide sequence ID" value="NZ_AOMA01000135.1"/>
</dbReference>
<dbReference type="Proteomes" id="UP000011607">
    <property type="component" value="Unassembled WGS sequence"/>
</dbReference>
<dbReference type="EMBL" id="AOMA01000135">
    <property type="protein sequence ID" value="EMA34114.1"/>
    <property type="molecule type" value="Genomic_DNA"/>
</dbReference>
<sequence>MGEQTQIDPFRALNRYDDRFEDWPSKEVFEPPRRTLANGWRKFHADRDCGSRNVYFRESTTHTPVSEKYEYDLVCRDCGYEIPETEVLFVGGQWYRDHGWETYGRPLEDLHLPADRVLALG</sequence>
<evidence type="ECO:0000313" key="1">
    <source>
        <dbReference type="EMBL" id="EMA34114.1"/>
    </source>
</evidence>
<keyword evidence="2" id="KW-1185">Reference proteome</keyword>